<dbReference type="Pfam" id="PF00801">
    <property type="entry name" value="PKD"/>
    <property type="match status" value="1"/>
</dbReference>
<dbReference type="EMBL" id="BART01028576">
    <property type="protein sequence ID" value="GAG91213.1"/>
    <property type="molecule type" value="Genomic_DNA"/>
</dbReference>
<dbReference type="PROSITE" id="PS50093">
    <property type="entry name" value="PKD"/>
    <property type="match status" value="1"/>
</dbReference>
<accession>X1C477</accession>
<organism evidence="2">
    <name type="scientific">marine sediment metagenome</name>
    <dbReference type="NCBI Taxonomy" id="412755"/>
    <lineage>
        <taxon>unclassified sequences</taxon>
        <taxon>metagenomes</taxon>
        <taxon>ecological metagenomes</taxon>
    </lineage>
</organism>
<dbReference type="SUPFAM" id="SSF51126">
    <property type="entry name" value="Pectin lyase-like"/>
    <property type="match status" value="1"/>
</dbReference>
<dbReference type="SUPFAM" id="SSF49299">
    <property type="entry name" value="PKD domain"/>
    <property type="match status" value="1"/>
</dbReference>
<feature type="domain" description="PKD" evidence="1">
    <location>
        <begin position="203"/>
        <end position="243"/>
    </location>
</feature>
<dbReference type="InterPro" id="IPR000601">
    <property type="entry name" value="PKD_dom"/>
</dbReference>
<dbReference type="InterPro" id="IPR006626">
    <property type="entry name" value="PbH1"/>
</dbReference>
<dbReference type="Pfam" id="PF05048">
    <property type="entry name" value="NosD"/>
    <property type="match status" value="1"/>
</dbReference>
<dbReference type="Gene3D" id="2.60.40.10">
    <property type="entry name" value="Immunoglobulins"/>
    <property type="match status" value="1"/>
</dbReference>
<proteinExistence type="predicted"/>
<reference evidence="2" key="1">
    <citation type="journal article" date="2014" name="Front. Microbiol.">
        <title>High frequency of phylogenetically diverse reductive dehalogenase-homologous genes in deep subseafloor sedimentary metagenomes.</title>
        <authorList>
            <person name="Kawai M."/>
            <person name="Futagami T."/>
            <person name="Toyoda A."/>
            <person name="Takaki Y."/>
            <person name="Nishi S."/>
            <person name="Hori S."/>
            <person name="Arai W."/>
            <person name="Tsubouchi T."/>
            <person name="Morono Y."/>
            <person name="Uchiyama I."/>
            <person name="Ito T."/>
            <person name="Fujiyama A."/>
            <person name="Inagaki F."/>
            <person name="Takami H."/>
        </authorList>
    </citation>
    <scope>NUCLEOTIDE SEQUENCE</scope>
    <source>
        <strain evidence="2">Expedition CK06-06</strain>
    </source>
</reference>
<feature type="non-terminal residue" evidence="2">
    <location>
        <position position="1"/>
    </location>
</feature>
<dbReference type="NCBIfam" id="TIGR03804">
    <property type="entry name" value="para_beta_helix"/>
    <property type="match status" value="3"/>
</dbReference>
<name>X1C477_9ZZZZ</name>
<sequence length="271" mass="29713">TGNNANSNNYYGTRLYSSSYNTVTGNNANSNNNIGISLDSSSNNTVTGNNANSNNDYGILLDSSSNNNTVTGNNASNNYYGIYLESSSNNNLLYHNNLIDNTQNAYDVNTNYWDNNYPSGGNYWDDYSGIDSDGDGIGDTPYSIPGGDNEDRYPFMNPNGWPNRPPDTPTITGETNGQIGVEYEYTFNAVDPDGDNVKYYIDWDDGDSEETGFNPSGTDVKVKHTWNNEGTYTITAYAEDTNGLIGPEGTLSVSMPRNRATQTPFLQFLQN</sequence>
<dbReference type="InterPro" id="IPR013783">
    <property type="entry name" value="Ig-like_fold"/>
</dbReference>
<evidence type="ECO:0000259" key="1">
    <source>
        <dbReference type="PROSITE" id="PS50093"/>
    </source>
</evidence>
<dbReference type="InterPro" id="IPR007742">
    <property type="entry name" value="NosD_dom"/>
</dbReference>
<dbReference type="InterPro" id="IPR022441">
    <property type="entry name" value="Para_beta_helix_rpt-2"/>
</dbReference>
<feature type="non-terminal residue" evidence="2">
    <location>
        <position position="271"/>
    </location>
</feature>
<dbReference type="AlphaFoldDB" id="X1C477"/>
<protein>
    <recommendedName>
        <fullName evidence="1">PKD domain-containing protein</fullName>
    </recommendedName>
</protein>
<dbReference type="InterPro" id="IPR035986">
    <property type="entry name" value="PKD_dom_sf"/>
</dbReference>
<comment type="caution">
    <text evidence="2">The sequence shown here is derived from an EMBL/GenBank/DDBJ whole genome shotgun (WGS) entry which is preliminary data.</text>
</comment>
<evidence type="ECO:0000313" key="2">
    <source>
        <dbReference type="EMBL" id="GAG91213.1"/>
    </source>
</evidence>
<dbReference type="InterPro" id="IPR012334">
    <property type="entry name" value="Pectin_lyas_fold"/>
</dbReference>
<dbReference type="Gene3D" id="2.160.20.10">
    <property type="entry name" value="Single-stranded right-handed beta-helix, Pectin lyase-like"/>
    <property type="match status" value="1"/>
</dbReference>
<dbReference type="SMART" id="SM00710">
    <property type="entry name" value="PbH1"/>
    <property type="match status" value="4"/>
</dbReference>
<gene>
    <name evidence="2" type="ORF">S01H4_50340</name>
</gene>
<dbReference type="InterPro" id="IPR011050">
    <property type="entry name" value="Pectin_lyase_fold/virulence"/>
</dbReference>